<keyword evidence="2" id="KW-1185">Reference proteome</keyword>
<sequence length="196" mass="21415">MSVILEPGESLNSVFTRSDPSHCVPVRFVYIPTLSSSIPHIPFFPFPHLSISFSLPRCTVLVDDDDDVCHRHTKQRSASSPGLACIDPLKILKSASASPRNQATTASRSNVTDTRGHALAVVDIVLSPLVMCPAHVPGAYSSSFMGIGGCFWASHACASTPSSLCYESAPFDAELIRISLRRRSPRWSYRFMFSVE</sequence>
<reference evidence="1 2" key="1">
    <citation type="submission" date="2020-07" db="EMBL/GenBank/DDBJ databases">
        <title>Comparative genomics of pyrophilous fungi reveals a link between fire events and developmental genes.</title>
        <authorList>
            <consortium name="DOE Joint Genome Institute"/>
            <person name="Steindorff A.S."/>
            <person name="Carver A."/>
            <person name="Calhoun S."/>
            <person name="Stillman K."/>
            <person name="Liu H."/>
            <person name="Lipzen A."/>
            <person name="Pangilinan J."/>
            <person name="Labutti K."/>
            <person name="Bruns T.D."/>
            <person name="Grigoriev I.V."/>
        </authorList>
    </citation>
    <scope>NUCLEOTIDE SEQUENCE [LARGE SCALE GENOMIC DNA]</scope>
    <source>
        <strain evidence="1 2">CBS 144469</strain>
    </source>
</reference>
<name>A0A8H6HE03_9AGAR</name>
<dbReference type="Proteomes" id="UP000521943">
    <property type="component" value="Unassembled WGS sequence"/>
</dbReference>
<accession>A0A8H6HE03</accession>
<comment type="caution">
    <text evidence="1">The sequence shown here is derived from an EMBL/GenBank/DDBJ whole genome shotgun (WGS) entry which is preliminary data.</text>
</comment>
<evidence type="ECO:0000313" key="2">
    <source>
        <dbReference type="Proteomes" id="UP000521943"/>
    </source>
</evidence>
<proteinExistence type="predicted"/>
<dbReference type="AlphaFoldDB" id="A0A8H6HE03"/>
<protein>
    <submittedName>
        <fullName evidence="1">Uncharacterized protein</fullName>
    </submittedName>
</protein>
<gene>
    <name evidence="1" type="ORF">DFP72DRAFT_1091574</name>
</gene>
<organism evidence="1 2">
    <name type="scientific">Ephemerocybe angulata</name>
    <dbReference type="NCBI Taxonomy" id="980116"/>
    <lineage>
        <taxon>Eukaryota</taxon>
        <taxon>Fungi</taxon>
        <taxon>Dikarya</taxon>
        <taxon>Basidiomycota</taxon>
        <taxon>Agaricomycotina</taxon>
        <taxon>Agaricomycetes</taxon>
        <taxon>Agaricomycetidae</taxon>
        <taxon>Agaricales</taxon>
        <taxon>Agaricineae</taxon>
        <taxon>Psathyrellaceae</taxon>
        <taxon>Ephemerocybe</taxon>
    </lineage>
</organism>
<evidence type="ECO:0000313" key="1">
    <source>
        <dbReference type="EMBL" id="KAF6745314.1"/>
    </source>
</evidence>
<dbReference type="EMBL" id="JACGCI010000107">
    <property type="protein sequence ID" value="KAF6745314.1"/>
    <property type="molecule type" value="Genomic_DNA"/>
</dbReference>